<gene>
    <name evidence="1" type="ORF">M419DRAFT_45849</name>
</gene>
<evidence type="ECO:0000313" key="1">
    <source>
        <dbReference type="EMBL" id="ETR99348.1"/>
    </source>
</evidence>
<accession>A0A024S1Z6</accession>
<dbReference type="AlphaFoldDB" id="A0A024S1Z6"/>
<dbReference type="OrthoDB" id="5093543at2759"/>
<evidence type="ECO:0000313" key="2">
    <source>
        <dbReference type="Proteomes" id="UP000024376"/>
    </source>
</evidence>
<protein>
    <submittedName>
        <fullName evidence="1">Uncharacterized protein</fullName>
    </submittedName>
</protein>
<feature type="non-terminal residue" evidence="1">
    <location>
        <position position="1"/>
    </location>
</feature>
<dbReference type="EMBL" id="KI911157">
    <property type="protein sequence ID" value="ETR99348.1"/>
    <property type="molecule type" value="Genomic_DNA"/>
</dbReference>
<dbReference type="Proteomes" id="UP000024376">
    <property type="component" value="Unassembled WGS sequence"/>
</dbReference>
<dbReference type="HOGENOM" id="CLU_2216304_0_0_1"/>
<organism evidence="1 2">
    <name type="scientific">Hypocrea jecorina (strain ATCC 56765 / BCRC 32924 / NRRL 11460 / Rut C-30)</name>
    <name type="common">Trichoderma reesei</name>
    <dbReference type="NCBI Taxonomy" id="1344414"/>
    <lineage>
        <taxon>Eukaryota</taxon>
        <taxon>Fungi</taxon>
        <taxon>Dikarya</taxon>
        <taxon>Ascomycota</taxon>
        <taxon>Pezizomycotina</taxon>
        <taxon>Sordariomycetes</taxon>
        <taxon>Hypocreomycetidae</taxon>
        <taxon>Hypocreales</taxon>
        <taxon>Hypocreaceae</taxon>
        <taxon>Trichoderma</taxon>
    </lineage>
</organism>
<dbReference type="KEGG" id="trr:M419DRAFT_45849"/>
<feature type="non-terminal residue" evidence="1">
    <location>
        <position position="107"/>
    </location>
</feature>
<proteinExistence type="predicted"/>
<reference evidence="2" key="1">
    <citation type="journal article" date="2013" name="Ind. Biotechnol.">
        <title>Comparative genomics analysis of Trichoderma reesei strains.</title>
        <authorList>
            <person name="Koike H."/>
            <person name="Aerts A."/>
            <person name="LaButti K."/>
            <person name="Grigoriev I.V."/>
            <person name="Baker S.E."/>
        </authorList>
    </citation>
    <scope>NUCLEOTIDE SEQUENCE [LARGE SCALE GENOMIC DNA]</scope>
    <source>
        <strain evidence="2">ATCC 56765 / BCRC 32924 / NRRL 11460 / Rut C-30</strain>
    </source>
</reference>
<name>A0A024S1Z6_HYPJR</name>
<sequence>QNDMLSLTKIFKMLKQQGVKRILKVTIKDNSKRPCSDQVIQQCLAGFDVRYLDWNKPDLSVSIICASCPKIAELTLYSSGRRAVLESWASNTGLCRLRQVGLLPSPT</sequence>